<dbReference type="PROSITE" id="PS51353">
    <property type="entry name" value="ARSC"/>
    <property type="match status" value="1"/>
</dbReference>
<gene>
    <name evidence="4" type="ORF">C8261_03140</name>
</gene>
<evidence type="ECO:0000313" key="5">
    <source>
        <dbReference type="Proteomes" id="UP000241193"/>
    </source>
</evidence>
<reference evidence="4 5" key="1">
    <citation type="submission" date="2018-03" db="EMBL/GenBank/DDBJ databases">
        <authorList>
            <person name="Keele B.F."/>
        </authorList>
    </citation>
    <scope>NUCLEOTIDE SEQUENCE [LARGE SCALE GENOMIC DNA]</scope>
    <source>
        <strain evidence="4 5">D20</strain>
    </source>
</reference>
<proteinExistence type="inferred from homology"/>
<dbReference type="NCBIfam" id="TIGR01616">
    <property type="entry name" value="nitro_assoc"/>
    <property type="match status" value="1"/>
</dbReference>
<name>A0A2T4IIU7_9RHOO</name>
<sequence length="183" mass="19191">MSHVTFWWKPGCATNTRQIRLLEAAGCTVTVRDLLSEVWTPERLAGFFGALPVAQWFNPAAPAVKSGAVVPGAFSPEAALLRMVEEPLLIRRPLIEVGGLRRAGFDPGWLALRGVVLTDAEVPQGCSHGEHAHTASCPPPAAVAATHPAAEHATPFALSLSKGIGSERASTGSARTESDKAPG</sequence>
<keyword evidence="5" id="KW-1185">Reference proteome</keyword>
<evidence type="ECO:0000256" key="2">
    <source>
        <dbReference type="PROSITE-ProRule" id="PRU01282"/>
    </source>
</evidence>
<reference evidence="4 5" key="2">
    <citation type="submission" date="2018-04" db="EMBL/GenBank/DDBJ databases">
        <title>Thauera lacus sp. nov., isolated from an saline lake in Inner Mongolia, China.</title>
        <authorList>
            <person name="Liang Q.-Y."/>
        </authorList>
    </citation>
    <scope>NUCLEOTIDE SEQUENCE [LARGE SCALE GENOMIC DNA]</scope>
    <source>
        <strain evidence="4 5">D20</strain>
    </source>
</reference>
<dbReference type="InterPro" id="IPR036249">
    <property type="entry name" value="Thioredoxin-like_sf"/>
</dbReference>
<organism evidence="4 5">
    <name type="scientific">Pseudothauera lacus</name>
    <dbReference type="NCBI Taxonomy" id="2136175"/>
    <lineage>
        <taxon>Bacteria</taxon>
        <taxon>Pseudomonadati</taxon>
        <taxon>Pseudomonadota</taxon>
        <taxon>Betaproteobacteria</taxon>
        <taxon>Rhodocyclales</taxon>
        <taxon>Zoogloeaceae</taxon>
        <taxon>Pseudothauera</taxon>
    </lineage>
</organism>
<dbReference type="Proteomes" id="UP000241193">
    <property type="component" value="Unassembled WGS sequence"/>
</dbReference>
<dbReference type="Gene3D" id="3.40.30.10">
    <property type="entry name" value="Glutaredoxin"/>
    <property type="match status" value="1"/>
</dbReference>
<dbReference type="SUPFAM" id="SSF52833">
    <property type="entry name" value="Thioredoxin-like"/>
    <property type="match status" value="1"/>
</dbReference>
<dbReference type="OrthoDB" id="5432555at2"/>
<accession>A0A2T4IIU7</accession>
<dbReference type="InterPro" id="IPR006660">
    <property type="entry name" value="Arsenate_reductase-like"/>
</dbReference>
<evidence type="ECO:0000256" key="3">
    <source>
        <dbReference type="SAM" id="MobiDB-lite"/>
    </source>
</evidence>
<evidence type="ECO:0000313" key="4">
    <source>
        <dbReference type="EMBL" id="PTD97685.1"/>
    </source>
</evidence>
<feature type="region of interest" description="Disordered" evidence="3">
    <location>
        <begin position="162"/>
        <end position="183"/>
    </location>
</feature>
<comment type="caution">
    <text evidence="4">The sequence shown here is derived from an EMBL/GenBank/DDBJ whole genome shotgun (WGS) entry which is preliminary data.</text>
</comment>
<dbReference type="EMBL" id="PZKC01000002">
    <property type="protein sequence ID" value="PTD97685.1"/>
    <property type="molecule type" value="Genomic_DNA"/>
</dbReference>
<protein>
    <submittedName>
        <fullName evidence="4">Arsenate reductase family protein</fullName>
    </submittedName>
</protein>
<evidence type="ECO:0000256" key="1">
    <source>
        <dbReference type="ARBA" id="ARBA00007198"/>
    </source>
</evidence>
<feature type="region of interest" description="Disordered" evidence="3">
    <location>
        <begin position="126"/>
        <end position="148"/>
    </location>
</feature>
<dbReference type="InterPro" id="IPR006503">
    <property type="entry name" value="Nase-assoc"/>
</dbReference>
<comment type="similarity">
    <text evidence="1 2">Belongs to the ArsC family.</text>
</comment>
<dbReference type="RefSeq" id="WP_107492205.1">
    <property type="nucleotide sequence ID" value="NZ_PZKC01000002.1"/>
</dbReference>
<dbReference type="AlphaFoldDB" id="A0A2T4IIU7"/>